<dbReference type="RefSeq" id="WP_386363888.1">
    <property type="nucleotide sequence ID" value="NZ_JBHRXZ010000018.1"/>
</dbReference>
<sequence>MALDKEAFESLLARAEEQAGRAVSENDPIHYRDAFESSLKALRMLADESSGWREAVARATEEYSGSEGI</sequence>
<dbReference type="EMBL" id="JBHRXZ010000018">
    <property type="protein sequence ID" value="MFC3607893.1"/>
    <property type="molecule type" value="Genomic_DNA"/>
</dbReference>
<gene>
    <name evidence="1" type="ORF">ACFOMF_08910</name>
</gene>
<evidence type="ECO:0008006" key="3">
    <source>
        <dbReference type="Google" id="ProtNLM"/>
    </source>
</evidence>
<protein>
    <recommendedName>
        <fullName evidence="3">Terminase small subunit</fullName>
    </recommendedName>
</protein>
<name>A0ABV7T5W8_9GAMM</name>
<reference evidence="2" key="1">
    <citation type="journal article" date="2019" name="Int. J. Syst. Evol. Microbiol.">
        <title>The Global Catalogue of Microorganisms (GCM) 10K type strain sequencing project: providing services to taxonomists for standard genome sequencing and annotation.</title>
        <authorList>
            <consortium name="The Broad Institute Genomics Platform"/>
            <consortium name="The Broad Institute Genome Sequencing Center for Infectious Disease"/>
            <person name="Wu L."/>
            <person name="Ma J."/>
        </authorList>
    </citation>
    <scope>NUCLEOTIDE SEQUENCE [LARGE SCALE GENOMIC DNA]</scope>
    <source>
        <strain evidence="2">KCTC 42447</strain>
    </source>
</reference>
<accession>A0ABV7T5W8</accession>
<evidence type="ECO:0000313" key="1">
    <source>
        <dbReference type="EMBL" id="MFC3607893.1"/>
    </source>
</evidence>
<organism evidence="1 2">
    <name type="scientific">Stutzerimonas tarimensis</name>
    <dbReference type="NCBI Taxonomy" id="1507735"/>
    <lineage>
        <taxon>Bacteria</taxon>
        <taxon>Pseudomonadati</taxon>
        <taxon>Pseudomonadota</taxon>
        <taxon>Gammaproteobacteria</taxon>
        <taxon>Pseudomonadales</taxon>
        <taxon>Pseudomonadaceae</taxon>
        <taxon>Stutzerimonas</taxon>
    </lineage>
</organism>
<proteinExistence type="predicted"/>
<dbReference type="Proteomes" id="UP001595630">
    <property type="component" value="Unassembled WGS sequence"/>
</dbReference>
<comment type="caution">
    <text evidence="1">The sequence shown here is derived from an EMBL/GenBank/DDBJ whole genome shotgun (WGS) entry which is preliminary data.</text>
</comment>
<keyword evidence="2" id="KW-1185">Reference proteome</keyword>
<evidence type="ECO:0000313" key="2">
    <source>
        <dbReference type="Proteomes" id="UP001595630"/>
    </source>
</evidence>